<keyword evidence="6" id="KW-1185">Reference proteome</keyword>
<dbReference type="Proteomes" id="UP001206128">
    <property type="component" value="Unassembled WGS sequence"/>
</dbReference>
<keyword evidence="3" id="KW-0274">FAD</keyword>
<dbReference type="AlphaFoldDB" id="A0AAE3KJQ2"/>
<dbReference type="InterPro" id="IPR036188">
    <property type="entry name" value="FAD/NAD-bd_sf"/>
</dbReference>
<dbReference type="Pfam" id="PF01494">
    <property type="entry name" value="FAD_binding_3"/>
    <property type="match status" value="1"/>
</dbReference>
<dbReference type="InterPro" id="IPR050641">
    <property type="entry name" value="RIFMO-like"/>
</dbReference>
<evidence type="ECO:0000256" key="2">
    <source>
        <dbReference type="ARBA" id="ARBA00022630"/>
    </source>
</evidence>
<dbReference type="RefSeq" id="WP_253776590.1">
    <property type="nucleotide sequence ID" value="NZ_JAMTCK010000014.1"/>
</dbReference>
<comment type="caution">
    <text evidence="5">The sequence shown here is derived from an EMBL/GenBank/DDBJ whole genome shotgun (WGS) entry which is preliminary data.</text>
</comment>
<evidence type="ECO:0000256" key="1">
    <source>
        <dbReference type="ARBA" id="ARBA00001974"/>
    </source>
</evidence>
<dbReference type="Pfam" id="PF21274">
    <property type="entry name" value="Rng_hyd_C"/>
    <property type="match status" value="1"/>
</dbReference>
<gene>
    <name evidence="5" type="ORF">LX83_005482</name>
</gene>
<organism evidence="5 6">
    <name type="scientific">Goodfellowiella coeruleoviolacea</name>
    <dbReference type="NCBI Taxonomy" id="334858"/>
    <lineage>
        <taxon>Bacteria</taxon>
        <taxon>Bacillati</taxon>
        <taxon>Actinomycetota</taxon>
        <taxon>Actinomycetes</taxon>
        <taxon>Pseudonocardiales</taxon>
        <taxon>Pseudonocardiaceae</taxon>
        <taxon>Goodfellowiella</taxon>
    </lineage>
</organism>
<evidence type="ECO:0000313" key="6">
    <source>
        <dbReference type="Proteomes" id="UP001206128"/>
    </source>
</evidence>
<evidence type="ECO:0000259" key="4">
    <source>
        <dbReference type="Pfam" id="PF01494"/>
    </source>
</evidence>
<dbReference type="EMBL" id="JAMTCK010000014">
    <property type="protein sequence ID" value="MCP2168604.1"/>
    <property type="molecule type" value="Genomic_DNA"/>
</dbReference>
<keyword evidence="2" id="KW-0285">Flavoprotein</keyword>
<dbReference type="PRINTS" id="PR00420">
    <property type="entry name" value="RNGMNOXGNASE"/>
</dbReference>
<comment type="cofactor">
    <cofactor evidence="1">
        <name>FAD</name>
        <dbReference type="ChEBI" id="CHEBI:57692"/>
    </cofactor>
</comment>
<dbReference type="Gene3D" id="3.40.30.120">
    <property type="match status" value="1"/>
</dbReference>
<dbReference type="Gene3D" id="3.50.50.60">
    <property type="entry name" value="FAD/NAD(P)-binding domain"/>
    <property type="match status" value="1"/>
</dbReference>
<feature type="domain" description="FAD-binding" evidence="4">
    <location>
        <begin position="5"/>
        <end position="375"/>
    </location>
</feature>
<evidence type="ECO:0000256" key="3">
    <source>
        <dbReference type="ARBA" id="ARBA00022827"/>
    </source>
</evidence>
<accession>A0AAE3KJQ2</accession>
<dbReference type="Gene3D" id="3.30.9.10">
    <property type="entry name" value="D-Amino Acid Oxidase, subunit A, domain 2"/>
    <property type="match status" value="1"/>
</dbReference>
<reference evidence="5" key="1">
    <citation type="submission" date="2022-06" db="EMBL/GenBank/DDBJ databases">
        <title>Genomic Encyclopedia of Archaeal and Bacterial Type Strains, Phase II (KMG-II): from individual species to whole genera.</title>
        <authorList>
            <person name="Goeker M."/>
        </authorList>
    </citation>
    <scope>NUCLEOTIDE SEQUENCE</scope>
    <source>
        <strain evidence="5">DSM 43935</strain>
    </source>
</reference>
<name>A0AAE3KJQ2_9PSEU</name>
<dbReference type="PANTHER" id="PTHR43004:SF19">
    <property type="entry name" value="BINDING MONOOXYGENASE, PUTATIVE (JCVI)-RELATED"/>
    <property type="match status" value="1"/>
</dbReference>
<evidence type="ECO:0000313" key="5">
    <source>
        <dbReference type="EMBL" id="MCP2168604.1"/>
    </source>
</evidence>
<dbReference type="PANTHER" id="PTHR43004">
    <property type="entry name" value="TRK SYSTEM POTASSIUM UPTAKE PROTEIN"/>
    <property type="match status" value="1"/>
</dbReference>
<proteinExistence type="predicted"/>
<dbReference type="GO" id="GO:0071949">
    <property type="term" value="F:FAD binding"/>
    <property type="evidence" value="ECO:0007669"/>
    <property type="project" value="InterPro"/>
</dbReference>
<protein>
    <submittedName>
        <fullName evidence="5">2,4-dichlorophenol 6-monooxygenase</fullName>
    </submittedName>
</protein>
<dbReference type="GO" id="GO:0016709">
    <property type="term" value="F:oxidoreductase activity, acting on paired donors, with incorporation or reduction of molecular oxygen, NAD(P)H as one donor, and incorporation of one atom of oxygen"/>
    <property type="evidence" value="ECO:0007669"/>
    <property type="project" value="UniProtKB-ARBA"/>
</dbReference>
<dbReference type="InterPro" id="IPR002938">
    <property type="entry name" value="FAD-bd"/>
</dbReference>
<sequence>MSDVDVPVLVVGGGGCGLAASIFLSDVGVRHLLVERRETTSGLPRAHYLNQRTMEMFRQHGIADDVYRISTPLANMSEVVWRTSLAGEGELDARDLYRMDSFGGRGTAGPYAADSPGPSTNLPQHRLEPLLLRHAEQRAPGQLLFHHALEEFTQDENGVTAHITNRSTGQTRTVRARYLIGADGGRSIGGALGVPMDGAGGGFTVISVHFSADLSRWWPGDSVMMTHFVSPDGGPFSTSVIVAAGPSWGLACEEWVLHFRLPPGAQGDLDPAAISATVRDHLKLPDLDLRIHRVSEYRPEAVVARAFRVGRVFLAGDAAHRQPPATGLGLNSAIQDAHNLAWKLGAVLGGQADEALLDSYEAERLPVAQQNVNWSMACLRNHAALYASLGKLPGQPPELTRASFRQLLSDTPMGQTRRAVVREVFGTQRTEYQAHDIEIGYAYPAGALVPDGTPAPPRDPMGRTYHPVTRPGHRLPHAWLAHGDTRVSTHDLVGSGGGFVLITGPLGEGWTVAAKQAADTHRVALTVVPIGNKCDAAGYWDADGTWAAVRQIDDDGAILVRPDNHVAWRSSTASGSPVEELAAVFHEILGRPAPADDRTNLTAERAEW</sequence>
<dbReference type="SUPFAM" id="SSF51905">
    <property type="entry name" value="FAD/NAD(P)-binding domain"/>
    <property type="match status" value="1"/>
</dbReference>